<gene>
    <name evidence="1" type="ORF">R1flu_014820</name>
</gene>
<sequence length="67" mass="7700">MISSESSVTCLGDWKILLHKQIHGRKARCVERGRNVDLRRLLLRPGIDSRGIWTTCGSSKRHIKFII</sequence>
<dbReference type="AlphaFoldDB" id="A0ABD1YIB0"/>
<dbReference type="Proteomes" id="UP001605036">
    <property type="component" value="Unassembled WGS sequence"/>
</dbReference>
<dbReference type="EMBL" id="JBHFFA010000004">
    <property type="protein sequence ID" value="KAL2630134.1"/>
    <property type="molecule type" value="Genomic_DNA"/>
</dbReference>
<protein>
    <recommendedName>
        <fullName evidence="3">Ribosomal protein S14</fullName>
    </recommendedName>
</protein>
<organism evidence="1 2">
    <name type="scientific">Riccia fluitans</name>
    <dbReference type="NCBI Taxonomy" id="41844"/>
    <lineage>
        <taxon>Eukaryota</taxon>
        <taxon>Viridiplantae</taxon>
        <taxon>Streptophyta</taxon>
        <taxon>Embryophyta</taxon>
        <taxon>Marchantiophyta</taxon>
        <taxon>Marchantiopsida</taxon>
        <taxon>Marchantiidae</taxon>
        <taxon>Marchantiales</taxon>
        <taxon>Ricciaceae</taxon>
        <taxon>Riccia</taxon>
    </lineage>
</organism>
<name>A0ABD1YIB0_9MARC</name>
<evidence type="ECO:0000313" key="1">
    <source>
        <dbReference type="EMBL" id="KAL2630134.1"/>
    </source>
</evidence>
<evidence type="ECO:0000313" key="2">
    <source>
        <dbReference type="Proteomes" id="UP001605036"/>
    </source>
</evidence>
<comment type="caution">
    <text evidence="1">The sequence shown here is derived from an EMBL/GenBank/DDBJ whole genome shotgun (WGS) entry which is preliminary data.</text>
</comment>
<accession>A0ABD1YIB0</accession>
<reference evidence="1 2" key="1">
    <citation type="submission" date="2024-09" db="EMBL/GenBank/DDBJ databases">
        <title>Chromosome-scale assembly of Riccia fluitans.</title>
        <authorList>
            <person name="Paukszto L."/>
            <person name="Sawicki J."/>
            <person name="Karawczyk K."/>
            <person name="Piernik-Szablinska J."/>
            <person name="Szczecinska M."/>
            <person name="Mazdziarz M."/>
        </authorList>
    </citation>
    <scope>NUCLEOTIDE SEQUENCE [LARGE SCALE GENOMIC DNA]</scope>
    <source>
        <strain evidence="1">Rf_01</strain>
        <tissue evidence="1">Aerial parts of the thallus</tissue>
    </source>
</reference>
<proteinExistence type="predicted"/>
<keyword evidence="2" id="KW-1185">Reference proteome</keyword>
<evidence type="ECO:0008006" key="3">
    <source>
        <dbReference type="Google" id="ProtNLM"/>
    </source>
</evidence>